<dbReference type="PROSITE" id="PS50005">
    <property type="entry name" value="TPR"/>
    <property type="match status" value="1"/>
</dbReference>
<dbReference type="SMART" id="SM00421">
    <property type="entry name" value="HTH_LUXR"/>
    <property type="match status" value="1"/>
</dbReference>
<dbReference type="Proteomes" id="UP001556631">
    <property type="component" value="Unassembled WGS sequence"/>
</dbReference>
<evidence type="ECO:0000313" key="5">
    <source>
        <dbReference type="EMBL" id="MEX0428184.1"/>
    </source>
</evidence>
<keyword evidence="2" id="KW-0067">ATP-binding</keyword>
<dbReference type="Gene3D" id="1.10.10.10">
    <property type="entry name" value="Winged helix-like DNA-binding domain superfamily/Winged helix DNA-binding domain"/>
    <property type="match status" value="1"/>
</dbReference>
<dbReference type="SMART" id="SM00028">
    <property type="entry name" value="TPR"/>
    <property type="match status" value="2"/>
</dbReference>
<dbReference type="Pfam" id="PF00196">
    <property type="entry name" value="GerE"/>
    <property type="match status" value="1"/>
</dbReference>
<dbReference type="SUPFAM" id="SSF46894">
    <property type="entry name" value="C-terminal effector domain of the bipartite response regulators"/>
    <property type="match status" value="1"/>
</dbReference>
<dbReference type="SUPFAM" id="SSF52540">
    <property type="entry name" value="P-loop containing nucleoside triphosphate hydrolases"/>
    <property type="match status" value="1"/>
</dbReference>
<dbReference type="InterPro" id="IPR027417">
    <property type="entry name" value="P-loop_NTPase"/>
</dbReference>
<feature type="repeat" description="TPR" evidence="3">
    <location>
        <begin position="598"/>
        <end position="631"/>
    </location>
</feature>
<keyword evidence="3" id="KW-0802">TPR repeat</keyword>
<dbReference type="InterPro" id="IPR036388">
    <property type="entry name" value="WH-like_DNA-bd_sf"/>
</dbReference>
<dbReference type="PANTHER" id="PTHR16305">
    <property type="entry name" value="TESTICULAR SOLUBLE ADENYLYL CYCLASE"/>
    <property type="match status" value="1"/>
</dbReference>
<evidence type="ECO:0000256" key="1">
    <source>
        <dbReference type="ARBA" id="ARBA00022741"/>
    </source>
</evidence>
<gene>
    <name evidence="5" type="ORF">AB3X52_11185</name>
</gene>
<dbReference type="InterPro" id="IPR000792">
    <property type="entry name" value="Tscrpt_reg_LuxR_C"/>
</dbReference>
<comment type="caution">
    <text evidence="5">The sequence shown here is derived from an EMBL/GenBank/DDBJ whole genome shotgun (WGS) entry which is preliminary data.</text>
</comment>
<dbReference type="CDD" id="cd06170">
    <property type="entry name" value="LuxR_C_like"/>
    <property type="match status" value="1"/>
</dbReference>
<accession>A0ABV3SZ24</accession>
<evidence type="ECO:0000256" key="3">
    <source>
        <dbReference type="PROSITE-ProRule" id="PRU00339"/>
    </source>
</evidence>
<reference evidence="5 6" key="1">
    <citation type="submission" date="2024-07" db="EMBL/GenBank/DDBJ databases">
        <authorList>
            <person name="Lee S."/>
            <person name="Kang M."/>
        </authorList>
    </citation>
    <scope>NUCLEOTIDE SEQUENCE [LARGE SCALE GENOMIC DNA]</scope>
    <source>
        <strain evidence="5 6">DS6</strain>
    </source>
</reference>
<dbReference type="RefSeq" id="WP_367994152.1">
    <property type="nucleotide sequence ID" value="NZ_JBFPJR010000017.1"/>
</dbReference>
<keyword evidence="6" id="KW-1185">Reference proteome</keyword>
<organism evidence="5 6">
    <name type="scientific">Nocardioides eburneus</name>
    <dbReference type="NCBI Taxonomy" id="3231482"/>
    <lineage>
        <taxon>Bacteria</taxon>
        <taxon>Bacillati</taxon>
        <taxon>Actinomycetota</taxon>
        <taxon>Actinomycetes</taxon>
        <taxon>Propionibacteriales</taxon>
        <taxon>Nocardioidaceae</taxon>
        <taxon>Nocardioides</taxon>
    </lineage>
</organism>
<dbReference type="Gene3D" id="1.25.40.10">
    <property type="entry name" value="Tetratricopeptide repeat domain"/>
    <property type="match status" value="1"/>
</dbReference>
<keyword evidence="1" id="KW-0547">Nucleotide-binding</keyword>
<proteinExistence type="predicted"/>
<dbReference type="Pfam" id="PF13191">
    <property type="entry name" value="AAA_16"/>
    <property type="match status" value="1"/>
</dbReference>
<dbReference type="InterPro" id="IPR041664">
    <property type="entry name" value="AAA_16"/>
</dbReference>
<protein>
    <submittedName>
        <fullName evidence="5">AAA family ATPase</fullName>
    </submittedName>
</protein>
<dbReference type="InterPro" id="IPR016032">
    <property type="entry name" value="Sig_transdc_resp-reg_C-effctor"/>
</dbReference>
<evidence type="ECO:0000256" key="2">
    <source>
        <dbReference type="ARBA" id="ARBA00022840"/>
    </source>
</evidence>
<evidence type="ECO:0000313" key="6">
    <source>
        <dbReference type="Proteomes" id="UP001556631"/>
    </source>
</evidence>
<feature type="domain" description="HTH luxR-type" evidence="4">
    <location>
        <begin position="905"/>
        <end position="970"/>
    </location>
</feature>
<dbReference type="PROSITE" id="PS00622">
    <property type="entry name" value="HTH_LUXR_1"/>
    <property type="match status" value="1"/>
</dbReference>
<dbReference type="SUPFAM" id="SSF48452">
    <property type="entry name" value="TPR-like"/>
    <property type="match status" value="1"/>
</dbReference>
<dbReference type="InterPro" id="IPR019734">
    <property type="entry name" value="TPR_rpt"/>
</dbReference>
<dbReference type="InterPro" id="IPR011990">
    <property type="entry name" value="TPR-like_helical_dom_sf"/>
</dbReference>
<dbReference type="PRINTS" id="PR00038">
    <property type="entry name" value="HTHLUXR"/>
</dbReference>
<dbReference type="EMBL" id="JBFPJR010000017">
    <property type="protein sequence ID" value="MEX0428184.1"/>
    <property type="molecule type" value="Genomic_DNA"/>
</dbReference>
<dbReference type="PANTHER" id="PTHR16305:SF35">
    <property type="entry name" value="TRANSCRIPTIONAL ACTIVATOR DOMAIN"/>
    <property type="match status" value="1"/>
</dbReference>
<dbReference type="PROSITE" id="PS50043">
    <property type="entry name" value="HTH_LUXR_2"/>
    <property type="match status" value="1"/>
</dbReference>
<evidence type="ECO:0000259" key="4">
    <source>
        <dbReference type="PROSITE" id="PS50043"/>
    </source>
</evidence>
<sequence length="978" mass="105155">MAQSARTLVGRDAELETLVSLLGVTAMSGHALGAAPAGRAHVLLSGDAGVGKTRLLTELRDRAVGAGWQVYAGHCVDFGDAALSYMPFSEVLDRMVGALPDVVERVAGDFPALGRLRPVRRMLGWGGAEEAGPDRSTLFDGVHTLLEATAEKAPVLLVVEDVHWADRSTRDLLTFLFTRPFDGPVAIVASYRSDDLHRRHPLRRQVAEWARVTGVDRLPLSPLDDDSVRALVHELSSTLGESEREKIVERAEGNAFFVEELVGASCGTDLPDDLADVLLVRLDRLDDTARQVVRTASVAGRRVGHVLLEAVVDLPSAALEEALRAAVETNILVTPAGRFSFRHALLAEAVYDDLLPGERVRLHARYAAALRESPGLGTAAELAWHAREAHDLPEALVASIRAGEEAMAVGGPDEAAQHFETALALAADPATREVVAVDVAQIGERAADALLMAGQAARADALVTEQLARLPAGPSVGRARLLATDAEIRLVMESGEEPLGLSEQAVAALPDDAPAAARAVVLAVRARVLAAYWKADEAEAVGLDALAIAERHAFHKIASEAMTTLSELHRAGPVEALRAALRQAVERAHETGARHSELRGRFHLGRSYEDHGDYAEAAEWFRTAIEVGQAAGTPWAPYAFEARWQLLWIHVLRGEWDEAIRLGRAARAPRLLRGLLDSVRLLVDQARGADVSREATALRRFWREEGGITINAATLEMEVAARAGDATAALQVYDDAVAALTEIWQPWFGARVRLAAQAAGAIARVLPAVPAADREELVTRVRRLAEEGEKVVGQYAEQQWGPEGRAWAARLRAEDLRVRWLAARDAPSAEVLLEAWRECERRFVELGHVYELARVRTVLAVILRACGDLGASREVAALARETATALGARPLADELRALGATPVRVVAEPSALTPREREILALVADGRSNGEIAKQLFISTKTVSVHVSNILGKLGAAGRTEAAAIARRRGLLDGAVGP</sequence>
<name>A0ABV3SZ24_9ACTN</name>